<sequence length="623" mass="69717">MAQNTSEDKEISDSDSRETKKSSESVELIGASNHRLESHLHDEFKKREPYLPKTLESGSDDDYFEFLSTRGRVYEKALEMARPINDTRSEAERKEEERIEEFFVHKVEVDFKTYPKALPPCRRIECWAAGQGLVNIVVALIRQRGAKSLNKGVQPTSMSMGLLALAIAAENNDLTMVKALKNIVGADGQFKILDLDISSKPDLSSSDKKKCRFYNDRTEPLYTLFPDHAFWLCPTEAAARLGRVAMVEELIALSEEIKKKELREEIKKKQLSEELSEELSEATMKKLSEAMKEKSRRALYWAVKMGHHKVVASLIDMDYIVDLNEKFSVYGLLEKADVDSYGMYQSPLALAVLSEHVEVVKVLCDTKKGGLQANVRSGEGKIKNPLQMAFEVQRRKATSGSNDGEHQPFNPKPGDKIVRIIMERDEVQKEVKKLTEERKVHVDAINAILVGTALIATATFAGWLSPPLGYSPGTDGLAFASVQGHPILEKFWVFNSLSFFFSIATFMVGANAAHPPSENDYIGEVVESLRSTLRLAYCLLTVAVAFVICAFASAGFAVLPPIPKYTVNMAITVGIGVAVVVLSWMSLWKKEFKQLAKQFKGKMKFGPWRDDSADYPRLEPKLA</sequence>
<evidence type="ECO:0000256" key="2">
    <source>
        <dbReference type="ARBA" id="ARBA00022692"/>
    </source>
</evidence>
<evidence type="ECO:0000313" key="12">
    <source>
        <dbReference type="Proteomes" id="UP001497522"/>
    </source>
</evidence>
<name>A0ABP1A1V7_9BRYO</name>
<evidence type="ECO:0000313" key="11">
    <source>
        <dbReference type="EMBL" id="CAK9857006.1"/>
    </source>
</evidence>
<evidence type="ECO:0000256" key="7">
    <source>
        <dbReference type="SAM" id="Coils"/>
    </source>
</evidence>
<feature type="region of interest" description="Disordered" evidence="8">
    <location>
        <begin position="1"/>
        <end position="53"/>
    </location>
</feature>
<protein>
    <recommendedName>
        <fullName evidence="10">PGG domain-containing protein</fullName>
    </recommendedName>
</protein>
<feature type="compositionally biased region" description="Basic and acidic residues" evidence="8">
    <location>
        <begin position="1"/>
        <end position="24"/>
    </location>
</feature>
<evidence type="ECO:0000259" key="10">
    <source>
        <dbReference type="Pfam" id="PF13962"/>
    </source>
</evidence>
<evidence type="ECO:0000256" key="8">
    <source>
        <dbReference type="SAM" id="MobiDB-lite"/>
    </source>
</evidence>
<feature type="transmembrane region" description="Helical" evidence="9">
    <location>
        <begin position="565"/>
        <end position="588"/>
    </location>
</feature>
<evidence type="ECO:0000256" key="6">
    <source>
        <dbReference type="ARBA" id="ARBA00023136"/>
    </source>
</evidence>
<keyword evidence="3" id="KW-0677">Repeat</keyword>
<dbReference type="EMBL" id="OZ023702">
    <property type="protein sequence ID" value="CAK9857006.1"/>
    <property type="molecule type" value="Genomic_DNA"/>
</dbReference>
<dbReference type="SUPFAM" id="SSF48403">
    <property type="entry name" value="Ankyrin repeat"/>
    <property type="match status" value="1"/>
</dbReference>
<dbReference type="Pfam" id="PF13962">
    <property type="entry name" value="PGG"/>
    <property type="match status" value="1"/>
</dbReference>
<organism evidence="11 12">
    <name type="scientific">Sphagnum jensenii</name>
    <dbReference type="NCBI Taxonomy" id="128206"/>
    <lineage>
        <taxon>Eukaryota</taxon>
        <taxon>Viridiplantae</taxon>
        <taxon>Streptophyta</taxon>
        <taxon>Embryophyta</taxon>
        <taxon>Bryophyta</taxon>
        <taxon>Sphagnophytina</taxon>
        <taxon>Sphagnopsida</taxon>
        <taxon>Sphagnales</taxon>
        <taxon>Sphagnaceae</taxon>
        <taxon>Sphagnum</taxon>
    </lineage>
</organism>
<dbReference type="Proteomes" id="UP001497522">
    <property type="component" value="Chromosome 1"/>
</dbReference>
<keyword evidence="5" id="KW-0040">ANK repeat</keyword>
<dbReference type="InterPro" id="IPR026961">
    <property type="entry name" value="PGG_dom"/>
</dbReference>
<feature type="transmembrane region" description="Helical" evidence="9">
    <location>
        <begin position="442"/>
        <end position="464"/>
    </location>
</feature>
<feature type="domain" description="PGG" evidence="10">
    <location>
        <begin position="443"/>
        <end position="557"/>
    </location>
</feature>
<dbReference type="SMART" id="SM00248">
    <property type="entry name" value="ANK"/>
    <property type="match status" value="3"/>
</dbReference>
<evidence type="ECO:0000256" key="5">
    <source>
        <dbReference type="ARBA" id="ARBA00023043"/>
    </source>
</evidence>
<feature type="transmembrane region" description="Helical" evidence="9">
    <location>
        <begin position="535"/>
        <end position="559"/>
    </location>
</feature>
<accession>A0ABP1A1V7</accession>
<keyword evidence="6 9" id="KW-0472">Membrane</keyword>
<keyword evidence="7" id="KW-0175">Coiled coil</keyword>
<dbReference type="InterPro" id="IPR036770">
    <property type="entry name" value="Ankyrin_rpt-contain_sf"/>
</dbReference>
<evidence type="ECO:0000256" key="3">
    <source>
        <dbReference type="ARBA" id="ARBA00022737"/>
    </source>
</evidence>
<gene>
    <name evidence="11" type="ORF">CSSPJE1EN2_LOCUS1</name>
</gene>
<evidence type="ECO:0000256" key="4">
    <source>
        <dbReference type="ARBA" id="ARBA00022989"/>
    </source>
</evidence>
<feature type="transmembrane region" description="Helical" evidence="9">
    <location>
        <begin position="491"/>
        <end position="514"/>
    </location>
</feature>
<keyword evidence="4 9" id="KW-1133">Transmembrane helix</keyword>
<evidence type="ECO:0000256" key="9">
    <source>
        <dbReference type="SAM" id="Phobius"/>
    </source>
</evidence>
<dbReference type="InterPro" id="IPR002110">
    <property type="entry name" value="Ankyrin_rpt"/>
</dbReference>
<dbReference type="Gene3D" id="1.25.40.20">
    <property type="entry name" value="Ankyrin repeat-containing domain"/>
    <property type="match status" value="1"/>
</dbReference>
<dbReference type="PANTHER" id="PTHR24186:SF38">
    <property type="entry name" value="ANKYRIN REPEAT FAMILY PROTEIN"/>
    <property type="match status" value="1"/>
</dbReference>
<evidence type="ECO:0000256" key="1">
    <source>
        <dbReference type="ARBA" id="ARBA00004141"/>
    </source>
</evidence>
<feature type="compositionally biased region" description="Basic and acidic residues" evidence="8">
    <location>
        <begin position="34"/>
        <end position="50"/>
    </location>
</feature>
<reference evidence="11 12" key="1">
    <citation type="submission" date="2024-03" db="EMBL/GenBank/DDBJ databases">
        <authorList>
            <consortium name="ELIXIR-Norway"/>
            <consortium name="Elixir Norway"/>
        </authorList>
    </citation>
    <scope>NUCLEOTIDE SEQUENCE [LARGE SCALE GENOMIC DNA]</scope>
</reference>
<dbReference type="PANTHER" id="PTHR24186">
    <property type="entry name" value="PROTEIN PHOSPHATASE 1 REGULATORY SUBUNIT"/>
    <property type="match status" value="1"/>
</dbReference>
<keyword evidence="12" id="KW-1185">Reference proteome</keyword>
<feature type="coiled-coil region" evidence="7">
    <location>
        <begin position="417"/>
        <end position="444"/>
    </location>
</feature>
<comment type="subcellular location">
    <subcellularLocation>
        <location evidence="1">Membrane</location>
        <topology evidence="1">Multi-pass membrane protein</topology>
    </subcellularLocation>
</comment>
<keyword evidence="2 9" id="KW-0812">Transmembrane</keyword>
<proteinExistence type="predicted"/>